<evidence type="ECO:0000256" key="5">
    <source>
        <dbReference type="ARBA" id="ARBA00022694"/>
    </source>
</evidence>
<reference evidence="11" key="1">
    <citation type="submission" date="2021-04" db="EMBL/GenBank/DDBJ databases">
        <authorList>
            <person name="Rodrigo-Torres L."/>
            <person name="Arahal R. D."/>
            <person name="Lucena T."/>
        </authorList>
    </citation>
    <scope>NUCLEOTIDE SEQUENCE</scope>
    <source>
        <strain evidence="11">CECT 9275</strain>
    </source>
</reference>
<dbReference type="EMBL" id="CAJRAF010000002">
    <property type="protein sequence ID" value="CAG5004184.1"/>
    <property type="molecule type" value="Genomic_DNA"/>
</dbReference>
<dbReference type="AlphaFoldDB" id="A0A916JFW9"/>
<dbReference type="GO" id="GO:0005737">
    <property type="term" value="C:cytoplasm"/>
    <property type="evidence" value="ECO:0007669"/>
    <property type="project" value="UniProtKB-SubCell"/>
</dbReference>
<keyword evidence="12" id="KW-1185">Reference proteome</keyword>
<protein>
    <recommendedName>
        <fullName evidence="3">tRNA threonylcarbamoyladenosine biosynthesis protein TsaE</fullName>
    </recommendedName>
    <alternativeName>
        <fullName evidence="10">t(6)A37 threonylcarbamoyladenosine biosynthesis protein TsaE</fullName>
    </alternativeName>
</protein>
<keyword evidence="5" id="KW-0819">tRNA processing</keyword>
<dbReference type="InterPro" id="IPR003442">
    <property type="entry name" value="T6A_TsaE"/>
</dbReference>
<dbReference type="GO" id="GO:0005524">
    <property type="term" value="F:ATP binding"/>
    <property type="evidence" value="ECO:0007669"/>
    <property type="project" value="UniProtKB-KW"/>
</dbReference>
<keyword evidence="7" id="KW-0547">Nucleotide-binding</keyword>
<accession>A0A916JFW9</accession>
<keyword evidence="6" id="KW-0479">Metal-binding</keyword>
<organism evidence="11 12">
    <name type="scientific">Dyadobacter helix</name>
    <dbReference type="NCBI Taxonomy" id="2822344"/>
    <lineage>
        <taxon>Bacteria</taxon>
        <taxon>Pseudomonadati</taxon>
        <taxon>Bacteroidota</taxon>
        <taxon>Cytophagia</taxon>
        <taxon>Cytophagales</taxon>
        <taxon>Spirosomataceae</taxon>
        <taxon>Dyadobacter</taxon>
    </lineage>
</organism>
<comment type="subcellular location">
    <subcellularLocation>
        <location evidence="1">Cytoplasm</location>
    </subcellularLocation>
</comment>
<evidence type="ECO:0000256" key="8">
    <source>
        <dbReference type="ARBA" id="ARBA00022840"/>
    </source>
</evidence>
<keyword evidence="8" id="KW-0067">ATP-binding</keyword>
<dbReference type="RefSeq" id="WP_215239829.1">
    <property type="nucleotide sequence ID" value="NZ_CAJRAF010000002.1"/>
</dbReference>
<dbReference type="Proteomes" id="UP000680038">
    <property type="component" value="Unassembled WGS sequence"/>
</dbReference>
<evidence type="ECO:0000256" key="10">
    <source>
        <dbReference type="ARBA" id="ARBA00032441"/>
    </source>
</evidence>
<evidence type="ECO:0000313" key="12">
    <source>
        <dbReference type="Proteomes" id="UP000680038"/>
    </source>
</evidence>
<proteinExistence type="inferred from homology"/>
<gene>
    <name evidence="11" type="primary">tsaE</name>
    <name evidence="11" type="ORF">DYBT9275_03315</name>
</gene>
<dbReference type="PANTHER" id="PTHR33540">
    <property type="entry name" value="TRNA THREONYLCARBAMOYLADENOSINE BIOSYNTHESIS PROTEIN TSAE"/>
    <property type="match status" value="1"/>
</dbReference>
<evidence type="ECO:0000256" key="1">
    <source>
        <dbReference type="ARBA" id="ARBA00004496"/>
    </source>
</evidence>
<sequence>MNLTPATFRFKELTDLDAVCEGLMAWGKDYHVWLFQGQMGAGKTTIIKTLCQNLGITTLVHSPTFALVNEYSGPEKEIVYHFDFYRIKDETEALDIGIEEYFDSGHFCFVEWPENIESLWPQRYLLINLHLLQNGERLLEAQRIG</sequence>
<evidence type="ECO:0000256" key="2">
    <source>
        <dbReference type="ARBA" id="ARBA00007599"/>
    </source>
</evidence>
<evidence type="ECO:0000256" key="9">
    <source>
        <dbReference type="ARBA" id="ARBA00022842"/>
    </source>
</evidence>
<keyword evidence="9" id="KW-0460">Magnesium</keyword>
<dbReference type="GO" id="GO:0002949">
    <property type="term" value="P:tRNA threonylcarbamoyladenosine modification"/>
    <property type="evidence" value="ECO:0007669"/>
    <property type="project" value="InterPro"/>
</dbReference>
<evidence type="ECO:0000256" key="4">
    <source>
        <dbReference type="ARBA" id="ARBA00022490"/>
    </source>
</evidence>
<dbReference type="SUPFAM" id="SSF52540">
    <property type="entry name" value="P-loop containing nucleoside triphosphate hydrolases"/>
    <property type="match status" value="1"/>
</dbReference>
<keyword evidence="4" id="KW-0963">Cytoplasm</keyword>
<dbReference type="InterPro" id="IPR027417">
    <property type="entry name" value="P-loop_NTPase"/>
</dbReference>
<dbReference type="GO" id="GO:0046872">
    <property type="term" value="F:metal ion binding"/>
    <property type="evidence" value="ECO:0007669"/>
    <property type="project" value="UniProtKB-KW"/>
</dbReference>
<dbReference type="Gene3D" id="3.40.50.300">
    <property type="entry name" value="P-loop containing nucleotide triphosphate hydrolases"/>
    <property type="match status" value="1"/>
</dbReference>
<dbReference type="Pfam" id="PF02367">
    <property type="entry name" value="TsaE"/>
    <property type="match status" value="1"/>
</dbReference>
<comment type="caution">
    <text evidence="11">The sequence shown here is derived from an EMBL/GenBank/DDBJ whole genome shotgun (WGS) entry which is preliminary data.</text>
</comment>
<dbReference type="NCBIfam" id="TIGR00150">
    <property type="entry name" value="T6A_YjeE"/>
    <property type="match status" value="1"/>
</dbReference>
<evidence type="ECO:0000256" key="7">
    <source>
        <dbReference type="ARBA" id="ARBA00022741"/>
    </source>
</evidence>
<comment type="similarity">
    <text evidence="2">Belongs to the TsaE family.</text>
</comment>
<dbReference type="PANTHER" id="PTHR33540:SF2">
    <property type="entry name" value="TRNA THREONYLCARBAMOYLADENOSINE BIOSYNTHESIS PROTEIN TSAE"/>
    <property type="match status" value="1"/>
</dbReference>
<evidence type="ECO:0000256" key="3">
    <source>
        <dbReference type="ARBA" id="ARBA00019010"/>
    </source>
</evidence>
<name>A0A916JFW9_9BACT</name>
<evidence type="ECO:0000256" key="6">
    <source>
        <dbReference type="ARBA" id="ARBA00022723"/>
    </source>
</evidence>
<evidence type="ECO:0000313" key="11">
    <source>
        <dbReference type="EMBL" id="CAG5004184.1"/>
    </source>
</evidence>